<reference evidence="3" key="1">
    <citation type="journal article" date="2013" name="Science">
        <title>The Amborella genome and the evolution of flowering plants.</title>
        <authorList>
            <consortium name="Amborella Genome Project"/>
        </authorList>
    </citation>
    <scope>NUCLEOTIDE SEQUENCE [LARGE SCALE GENOMIC DNA]</scope>
</reference>
<name>W1NMX4_AMBTC</name>
<dbReference type="HOGENOM" id="CLU_1724774_0_0_1"/>
<feature type="region of interest" description="Disordered" evidence="1">
    <location>
        <begin position="1"/>
        <end position="48"/>
    </location>
</feature>
<evidence type="ECO:0000256" key="1">
    <source>
        <dbReference type="SAM" id="MobiDB-lite"/>
    </source>
</evidence>
<dbReference type="AlphaFoldDB" id="W1NMX4"/>
<gene>
    <name evidence="2" type="ORF">AMTR_s00074p00053000</name>
</gene>
<sequence length="152" mass="15806">MSSKRPARVGGGKKRKKRPAPSLTSESKSESEPTLRRKNARPTQPPLGVQLVVSNSYPVPFDAGGAPAAAMGAPISAAMPSVQEVSSSSVEAMPMNVQSVQATFVAMSQAQEAGPSTMRSVEELALASSALPKGIKLWPSLVLKGEQSFTDG</sequence>
<protein>
    <submittedName>
        <fullName evidence="2">Uncharacterized protein</fullName>
    </submittedName>
</protein>
<proteinExistence type="predicted"/>
<dbReference type="EMBL" id="KI396637">
    <property type="protein sequence ID" value="ERM96893.1"/>
    <property type="molecule type" value="Genomic_DNA"/>
</dbReference>
<dbReference type="Gramene" id="ERM96893">
    <property type="protein sequence ID" value="ERM96893"/>
    <property type="gene ID" value="AMTR_s00074p00053000"/>
</dbReference>
<accession>W1NMX4</accession>
<organism evidence="2 3">
    <name type="scientific">Amborella trichopoda</name>
    <dbReference type="NCBI Taxonomy" id="13333"/>
    <lineage>
        <taxon>Eukaryota</taxon>
        <taxon>Viridiplantae</taxon>
        <taxon>Streptophyta</taxon>
        <taxon>Embryophyta</taxon>
        <taxon>Tracheophyta</taxon>
        <taxon>Spermatophyta</taxon>
        <taxon>Magnoliopsida</taxon>
        <taxon>Amborellales</taxon>
        <taxon>Amborellaceae</taxon>
        <taxon>Amborella</taxon>
    </lineage>
</organism>
<feature type="compositionally biased region" description="Basic residues" evidence="1">
    <location>
        <begin position="1"/>
        <end position="19"/>
    </location>
</feature>
<dbReference type="Proteomes" id="UP000017836">
    <property type="component" value="Unassembled WGS sequence"/>
</dbReference>
<evidence type="ECO:0000313" key="2">
    <source>
        <dbReference type="EMBL" id="ERM96893.1"/>
    </source>
</evidence>
<keyword evidence="3" id="KW-1185">Reference proteome</keyword>
<evidence type="ECO:0000313" key="3">
    <source>
        <dbReference type="Proteomes" id="UP000017836"/>
    </source>
</evidence>